<reference evidence="7" key="1">
    <citation type="journal article" date="2015" name="Nature">
        <title>Complex archaea that bridge the gap between prokaryotes and eukaryotes.</title>
        <authorList>
            <person name="Spang A."/>
            <person name="Saw J.H."/>
            <person name="Jorgensen S.L."/>
            <person name="Zaremba-Niedzwiedzka K."/>
            <person name="Martijn J."/>
            <person name="Lind A.E."/>
            <person name="van Eijk R."/>
            <person name="Schleper C."/>
            <person name="Guy L."/>
            <person name="Ettema T.J."/>
        </authorList>
    </citation>
    <scope>NUCLEOTIDE SEQUENCE</scope>
</reference>
<comment type="caution">
    <text evidence="7">The sequence shown here is derived from an EMBL/GenBank/DDBJ whole genome shotgun (WGS) entry which is preliminary data.</text>
</comment>
<dbReference type="PANTHER" id="PTHR38107:SF3">
    <property type="entry name" value="LYSOZYME RRRD-RELATED"/>
    <property type="match status" value="1"/>
</dbReference>
<evidence type="ECO:0000256" key="6">
    <source>
        <dbReference type="ARBA" id="ARBA00023295"/>
    </source>
</evidence>
<keyword evidence="4" id="KW-0378">Hydrolase</keyword>
<dbReference type="InterPro" id="IPR051018">
    <property type="entry name" value="Bacteriophage_GH24"/>
</dbReference>
<evidence type="ECO:0000256" key="4">
    <source>
        <dbReference type="ARBA" id="ARBA00022801"/>
    </source>
</evidence>
<evidence type="ECO:0000313" key="7">
    <source>
        <dbReference type="EMBL" id="KKN22931.1"/>
    </source>
</evidence>
<comment type="catalytic activity">
    <reaction evidence="1">
        <text>Hydrolysis of (1-&gt;4)-beta-linkages between N-acetylmuramic acid and N-acetyl-D-glucosamine residues in a peptidoglycan and between N-acetyl-D-glucosamine residues in chitodextrins.</text>
        <dbReference type="EC" id="3.2.1.17"/>
    </reaction>
</comment>
<dbReference type="AlphaFoldDB" id="A0A0F9RCT0"/>
<dbReference type="Pfam" id="PF00959">
    <property type="entry name" value="Phage_lysozyme"/>
    <property type="match status" value="1"/>
</dbReference>
<keyword evidence="5" id="KW-1035">Host cytoplasm</keyword>
<protein>
    <recommendedName>
        <fullName evidence="8">Lysozyme</fullName>
    </recommendedName>
</protein>
<name>A0A0F9RCT0_9ZZZZ</name>
<dbReference type="GO" id="GO:0009253">
    <property type="term" value="P:peptidoglycan catabolic process"/>
    <property type="evidence" value="ECO:0007669"/>
    <property type="project" value="InterPro"/>
</dbReference>
<dbReference type="InterPro" id="IPR033907">
    <property type="entry name" value="Endolysin_autolysin"/>
</dbReference>
<dbReference type="InterPro" id="IPR023346">
    <property type="entry name" value="Lysozyme-like_dom_sf"/>
</dbReference>
<proteinExistence type="inferred from homology"/>
<keyword evidence="2" id="KW-0929">Antimicrobial</keyword>
<sequence>MQLSDNGLRFIAGFEGFVNRPYNDPAGHCTVGFGHLIHFGECDGRSSEAPYRPTISQTEGLHFLRRDVVRFEECINHRVLRTLNQNRFDALVSFAFNVGCTAFENSTLLRKLNNGEYHRVCDELMRWIHGGGMILPGLVRRREAECELFNRSYNPPVIPPVEEEEDEVRLVYKKGHDPVLATNGAASWHVRYPRIRDQMLYVGTPMTELPAAWFDALWETREEVK</sequence>
<organism evidence="7">
    <name type="scientific">marine sediment metagenome</name>
    <dbReference type="NCBI Taxonomy" id="412755"/>
    <lineage>
        <taxon>unclassified sequences</taxon>
        <taxon>metagenomes</taxon>
        <taxon>ecological metagenomes</taxon>
    </lineage>
</organism>
<dbReference type="HAMAP" id="MF_04110">
    <property type="entry name" value="ENDOLYSIN_T4"/>
    <property type="match status" value="1"/>
</dbReference>
<dbReference type="GO" id="GO:0031640">
    <property type="term" value="P:killing of cells of another organism"/>
    <property type="evidence" value="ECO:0007669"/>
    <property type="project" value="UniProtKB-KW"/>
</dbReference>
<dbReference type="Gene3D" id="1.10.530.40">
    <property type="match status" value="1"/>
</dbReference>
<accession>A0A0F9RCT0</accession>
<dbReference type="CDD" id="cd00737">
    <property type="entry name" value="lyz_endolysin_autolysin"/>
    <property type="match status" value="1"/>
</dbReference>
<keyword evidence="3" id="KW-0081">Bacteriolytic enzyme</keyword>
<dbReference type="InterPro" id="IPR002196">
    <property type="entry name" value="Glyco_hydro_24"/>
</dbReference>
<dbReference type="EMBL" id="LAZR01003017">
    <property type="protein sequence ID" value="KKN22931.1"/>
    <property type="molecule type" value="Genomic_DNA"/>
</dbReference>
<evidence type="ECO:0000256" key="3">
    <source>
        <dbReference type="ARBA" id="ARBA00022638"/>
    </source>
</evidence>
<evidence type="ECO:0008006" key="8">
    <source>
        <dbReference type="Google" id="ProtNLM"/>
    </source>
</evidence>
<dbReference type="PANTHER" id="PTHR38107">
    <property type="match status" value="1"/>
</dbReference>
<dbReference type="GO" id="GO:0003796">
    <property type="term" value="F:lysozyme activity"/>
    <property type="evidence" value="ECO:0007669"/>
    <property type="project" value="UniProtKB-EC"/>
</dbReference>
<gene>
    <name evidence="7" type="ORF">LCGC14_0910060</name>
</gene>
<evidence type="ECO:0000256" key="5">
    <source>
        <dbReference type="ARBA" id="ARBA00023200"/>
    </source>
</evidence>
<dbReference type="InterPro" id="IPR023347">
    <property type="entry name" value="Lysozyme_dom_sf"/>
</dbReference>
<evidence type="ECO:0000256" key="2">
    <source>
        <dbReference type="ARBA" id="ARBA00022529"/>
    </source>
</evidence>
<dbReference type="GO" id="GO:0042742">
    <property type="term" value="P:defense response to bacterium"/>
    <property type="evidence" value="ECO:0007669"/>
    <property type="project" value="UniProtKB-KW"/>
</dbReference>
<keyword evidence="6" id="KW-0326">Glycosidase</keyword>
<dbReference type="GO" id="GO:0016998">
    <property type="term" value="P:cell wall macromolecule catabolic process"/>
    <property type="evidence" value="ECO:0007669"/>
    <property type="project" value="InterPro"/>
</dbReference>
<dbReference type="SUPFAM" id="SSF53955">
    <property type="entry name" value="Lysozyme-like"/>
    <property type="match status" value="1"/>
</dbReference>
<dbReference type="InterPro" id="IPR034690">
    <property type="entry name" value="Endolysin_T4_type"/>
</dbReference>
<evidence type="ECO:0000256" key="1">
    <source>
        <dbReference type="ARBA" id="ARBA00000632"/>
    </source>
</evidence>